<feature type="non-terminal residue" evidence="1">
    <location>
        <position position="89"/>
    </location>
</feature>
<organism evidence="1 2">
    <name type="scientific">Chaenocephalus aceratus</name>
    <name type="common">Blackfin icefish</name>
    <name type="synonym">Chaenichthys aceratus</name>
    <dbReference type="NCBI Taxonomy" id="36190"/>
    <lineage>
        <taxon>Eukaryota</taxon>
        <taxon>Metazoa</taxon>
        <taxon>Chordata</taxon>
        <taxon>Craniata</taxon>
        <taxon>Vertebrata</taxon>
        <taxon>Euteleostomi</taxon>
        <taxon>Actinopterygii</taxon>
        <taxon>Neopterygii</taxon>
        <taxon>Teleostei</taxon>
        <taxon>Neoteleostei</taxon>
        <taxon>Acanthomorphata</taxon>
        <taxon>Eupercaria</taxon>
        <taxon>Perciformes</taxon>
        <taxon>Notothenioidei</taxon>
        <taxon>Channichthyidae</taxon>
        <taxon>Chaenocephalus</taxon>
    </lineage>
</organism>
<evidence type="ECO:0000313" key="1">
    <source>
        <dbReference type="EMBL" id="KAI4813652.1"/>
    </source>
</evidence>
<name>A0ACB9WIY6_CHAAC</name>
<accession>A0ACB9WIY6</accession>
<comment type="caution">
    <text evidence="1">The sequence shown here is derived from an EMBL/GenBank/DDBJ whole genome shotgun (WGS) entry which is preliminary data.</text>
</comment>
<keyword evidence="2" id="KW-1185">Reference proteome</keyword>
<dbReference type="Proteomes" id="UP001057452">
    <property type="component" value="Chromosome 14"/>
</dbReference>
<sequence>IRASEWLFPQSTCKALTNFLSYNGYIDTSCRGPQPKSGIRQPPISIEGTPIPTVSEKPVKSLGKMFNCILKDTTSVQTTGQELEGWLTV</sequence>
<feature type="non-terminal residue" evidence="1">
    <location>
        <position position="1"/>
    </location>
</feature>
<dbReference type="EMBL" id="CM043798">
    <property type="protein sequence ID" value="KAI4813652.1"/>
    <property type="molecule type" value="Genomic_DNA"/>
</dbReference>
<reference evidence="1" key="1">
    <citation type="submission" date="2022-05" db="EMBL/GenBank/DDBJ databases">
        <title>Chromosome-level genome of Chaenocephalus aceratus.</title>
        <authorList>
            <person name="Park H."/>
        </authorList>
    </citation>
    <scope>NUCLEOTIDE SEQUENCE</scope>
    <source>
        <strain evidence="1">KU_202001</strain>
    </source>
</reference>
<proteinExistence type="predicted"/>
<protein>
    <submittedName>
        <fullName evidence="1">Uncharacterized protein</fullName>
    </submittedName>
</protein>
<gene>
    <name evidence="1" type="ORF">KUCAC02_002886</name>
</gene>
<evidence type="ECO:0000313" key="2">
    <source>
        <dbReference type="Proteomes" id="UP001057452"/>
    </source>
</evidence>